<evidence type="ECO:0000256" key="5">
    <source>
        <dbReference type="ARBA" id="ARBA00023128"/>
    </source>
</evidence>
<dbReference type="EnsemblMetazoa" id="AATE000004-RA">
    <property type="protein sequence ID" value="AATE000004-PA.1"/>
    <property type="gene ID" value="AATE000004"/>
</dbReference>
<evidence type="ECO:0000256" key="7">
    <source>
        <dbReference type="ARBA" id="ARBA00035181"/>
    </source>
</evidence>
<sequence length="122" mass="14146">MLSVKNFTMVRCFHKGVQTARGATVLNEQTKKCVRNPNKSSSLTHLPDYTFMDGRVTPFGANQKKRILQQREIAKQIVTLSKEMDFAVERYNRINAENEQRKSDLLREKLKPKGHLLLKKTK</sequence>
<dbReference type="STRING" id="41427.A0A182IIX6"/>
<dbReference type="GO" id="GO:0032543">
    <property type="term" value="P:mitochondrial translation"/>
    <property type="evidence" value="ECO:0007669"/>
    <property type="project" value="InterPro"/>
</dbReference>
<accession>A0A182IIX6</accession>
<evidence type="ECO:0000256" key="1">
    <source>
        <dbReference type="ARBA" id="ARBA00004173"/>
    </source>
</evidence>
<evidence type="ECO:0000256" key="6">
    <source>
        <dbReference type="ARBA" id="ARBA00023274"/>
    </source>
</evidence>
<dbReference type="Pfam" id="PF18699">
    <property type="entry name" value="MRPL52"/>
    <property type="match status" value="1"/>
</dbReference>
<dbReference type="GO" id="GO:0005762">
    <property type="term" value="C:mitochondrial large ribosomal subunit"/>
    <property type="evidence" value="ECO:0007669"/>
    <property type="project" value="InterPro"/>
</dbReference>
<name>A0A182IIX6_ANOAO</name>
<evidence type="ECO:0000256" key="8">
    <source>
        <dbReference type="ARBA" id="ARBA00035425"/>
    </source>
</evidence>
<keyword evidence="3" id="KW-0809">Transit peptide</keyword>
<reference evidence="9" key="1">
    <citation type="submission" date="2022-08" db="UniProtKB">
        <authorList>
            <consortium name="EnsemblMetazoa"/>
        </authorList>
    </citation>
    <scope>IDENTIFICATION</scope>
    <source>
        <strain evidence="9">EBRO</strain>
    </source>
</reference>
<dbReference type="VEuPathDB" id="VectorBase:AATE000004"/>
<organism evidence="9">
    <name type="scientific">Anopheles atroparvus</name>
    <name type="common">European mosquito</name>
    <dbReference type="NCBI Taxonomy" id="41427"/>
    <lineage>
        <taxon>Eukaryota</taxon>
        <taxon>Metazoa</taxon>
        <taxon>Ecdysozoa</taxon>
        <taxon>Arthropoda</taxon>
        <taxon>Hexapoda</taxon>
        <taxon>Insecta</taxon>
        <taxon>Pterygota</taxon>
        <taxon>Neoptera</taxon>
        <taxon>Endopterygota</taxon>
        <taxon>Diptera</taxon>
        <taxon>Nematocera</taxon>
        <taxon>Culicoidea</taxon>
        <taxon>Culicidae</taxon>
        <taxon>Anophelinae</taxon>
        <taxon>Anopheles</taxon>
    </lineage>
</organism>
<evidence type="ECO:0000313" key="9">
    <source>
        <dbReference type="EnsemblMetazoa" id="AATE000004-PA.1"/>
    </source>
</evidence>
<comment type="subcellular location">
    <subcellularLocation>
        <location evidence="1">Mitochondrion</location>
    </subcellularLocation>
</comment>
<dbReference type="PANTHER" id="PTHR34090">
    <property type="entry name" value="39S RIBOSOMAL PROTEIN L52, MITOCHONDRIAL"/>
    <property type="match status" value="1"/>
</dbReference>
<evidence type="ECO:0000256" key="2">
    <source>
        <dbReference type="ARBA" id="ARBA00007232"/>
    </source>
</evidence>
<comment type="similarity">
    <text evidence="2">Belongs to the mitochondrion-specific ribosomal protein mL52 family.</text>
</comment>
<keyword evidence="4" id="KW-0689">Ribosomal protein</keyword>
<dbReference type="InterPro" id="IPR034596">
    <property type="entry name" value="Ribosomal_mL52"/>
</dbReference>
<keyword evidence="5" id="KW-0496">Mitochondrion</keyword>
<protein>
    <recommendedName>
        <fullName evidence="7">Large ribosomal subunit protein mL52</fullName>
    </recommendedName>
    <alternativeName>
        <fullName evidence="8">39S ribosomal protein L52, mitochondrial</fullName>
    </alternativeName>
</protein>
<proteinExistence type="inferred from homology"/>
<dbReference type="GO" id="GO:0003735">
    <property type="term" value="F:structural constituent of ribosome"/>
    <property type="evidence" value="ECO:0007669"/>
    <property type="project" value="InterPro"/>
</dbReference>
<evidence type="ECO:0000256" key="3">
    <source>
        <dbReference type="ARBA" id="ARBA00022946"/>
    </source>
</evidence>
<evidence type="ECO:0000256" key="4">
    <source>
        <dbReference type="ARBA" id="ARBA00022980"/>
    </source>
</evidence>
<keyword evidence="6" id="KW-0687">Ribonucleoprotein</keyword>
<dbReference type="PANTHER" id="PTHR34090:SF1">
    <property type="entry name" value="LARGE RIBOSOMAL SUBUNIT PROTEIN ML52"/>
    <property type="match status" value="1"/>
</dbReference>
<dbReference type="AlphaFoldDB" id="A0A182IIX6"/>